<dbReference type="Gene3D" id="1.20.1600.10">
    <property type="entry name" value="Outer membrane efflux proteins (OEP)"/>
    <property type="match status" value="1"/>
</dbReference>
<dbReference type="RefSeq" id="WP_039720834.1">
    <property type="nucleotide sequence ID" value="NZ_CP037899.1"/>
</dbReference>
<dbReference type="AlphaFoldDB" id="A0A0C1V5A8"/>
<accession>A0A0C1V5A8</accession>
<dbReference type="OrthoDB" id="9770517at2"/>
<evidence type="ECO:0000313" key="4">
    <source>
        <dbReference type="EMBL" id="KIE58910.1"/>
    </source>
</evidence>
<dbReference type="Proteomes" id="UP000315925">
    <property type="component" value="Chromosome"/>
</dbReference>
<keyword evidence="6" id="KW-1185">Reference proteome</keyword>
<dbReference type="NCBIfam" id="TIGR01845">
    <property type="entry name" value="outer_NodT"/>
    <property type="match status" value="1"/>
</dbReference>
<evidence type="ECO:0000256" key="2">
    <source>
        <dbReference type="RuleBase" id="RU362097"/>
    </source>
</evidence>
<dbReference type="GO" id="GO:0015562">
    <property type="term" value="F:efflux transmembrane transporter activity"/>
    <property type="evidence" value="ECO:0007669"/>
    <property type="project" value="InterPro"/>
</dbReference>
<evidence type="ECO:0000256" key="3">
    <source>
        <dbReference type="SAM" id="Coils"/>
    </source>
</evidence>
<dbReference type="PANTHER" id="PTHR30203">
    <property type="entry name" value="OUTER MEMBRANE CATION EFFLUX PROTEIN"/>
    <property type="match status" value="1"/>
</dbReference>
<dbReference type="InterPro" id="IPR003423">
    <property type="entry name" value="OMP_efflux"/>
</dbReference>
<proteinExistence type="inferred from homology"/>
<comment type="subcellular location">
    <subcellularLocation>
        <location evidence="2">Cell membrane</location>
        <topology evidence="2">Lipid-anchor</topology>
    </subcellularLocation>
</comment>
<dbReference type="PANTHER" id="PTHR30203:SF33">
    <property type="entry name" value="BLR4455 PROTEIN"/>
    <property type="match status" value="1"/>
</dbReference>
<dbReference type="GO" id="GO:0005886">
    <property type="term" value="C:plasma membrane"/>
    <property type="evidence" value="ECO:0007669"/>
    <property type="project" value="UniProtKB-SubCell"/>
</dbReference>
<dbReference type="PROSITE" id="PS51257">
    <property type="entry name" value="PROKAR_LIPOPROTEIN"/>
    <property type="match status" value="1"/>
</dbReference>
<feature type="coiled-coil region" evidence="3">
    <location>
        <begin position="289"/>
        <end position="316"/>
    </location>
</feature>
<evidence type="ECO:0000313" key="6">
    <source>
        <dbReference type="Proteomes" id="UP000031594"/>
    </source>
</evidence>
<evidence type="ECO:0000313" key="7">
    <source>
        <dbReference type="Proteomes" id="UP000315925"/>
    </source>
</evidence>
<dbReference type="Gene3D" id="2.20.200.10">
    <property type="entry name" value="Outer membrane efflux proteins (OEP)"/>
    <property type="match status" value="1"/>
</dbReference>
<keyword evidence="2" id="KW-0472">Membrane</keyword>
<gene>
    <name evidence="5" type="primary">tolC2</name>
    <name evidence="4" type="ORF">A946_02270</name>
    <name evidence="5" type="ORF">kam1_2004</name>
</gene>
<reference evidence="7" key="3">
    <citation type="submission" date="2019-03" db="EMBL/GenBank/DDBJ databases">
        <title>Complete genome of Methylacidiphilum kamchatkense Kam1.</title>
        <authorList>
            <person name="Kruse T."/>
            <person name="Murarilal Ratnadevi C."/>
            <person name="Erikstad H.-A."/>
            <person name="Birkeland N.-K."/>
        </authorList>
    </citation>
    <scope>NUCLEOTIDE SEQUENCE [LARGE SCALE GENOMIC DNA]</scope>
    <source>
        <strain evidence="7">kam1</strain>
    </source>
</reference>
<keyword evidence="2" id="KW-1134">Transmembrane beta strand</keyword>
<dbReference type="EMBL" id="JQNX01000002">
    <property type="protein sequence ID" value="KIE58910.1"/>
    <property type="molecule type" value="Genomic_DNA"/>
</dbReference>
<sequence length="552" mass="61221">MKEASFPKNLWEEPFLRRLLFVPLALALSSCAVGPDYHRPAVETPLAFKWGNSPNAEKPSTGQDNVSVIEQQTASGKRLEGIRWKKALPQDAIAKGEWWKIFKDPLLDQLEAQLLVGNQQLKGIYAQVVEARSLVTQSLSNFFPHIGFYPFYSRLRFSQNQPFFFLQHPVVSPVFNPAGTQQIGFTQFQVGLPIYWNEWALPLAASYEADIWGRYRRELEAAKASAQATQAAYESLLLTLHAELATDYFSIRYIDAQLAVYRYMIDVFRDNLYLVQSRYDGGLANELDLARAKTDLANLQSQYIGLENTRAQIENAIAVLLGKPASSVKIASHPISGSPPVLPEYLPSDLLQRRPDVAQAERQMAAANADIGVALGAFFPSVNLLASVGLLSSTVEMLFNGSSRFWTLGPFVSLPIFEGGQLVAGLQQAKAAYQAAVANYRQGVLVAFQDVENALAALKILEAQQEAQQRTVAFAKDQFDVSLVRFKEGLVNYIEVDTTEQVWLNAQLLNLQILGERFIATVALIRALGGGWEDYSMRPVGANPKKKPASKS</sequence>
<dbReference type="EMBL" id="CP037899">
    <property type="protein sequence ID" value="QDQ43214.1"/>
    <property type="molecule type" value="Genomic_DNA"/>
</dbReference>
<name>A0A0C1V5A8_9BACT</name>
<feature type="coiled-coil region" evidence="3">
    <location>
        <begin position="451"/>
        <end position="478"/>
    </location>
</feature>
<keyword evidence="2" id="KW-0564">Palmitate</keyword>
<dbReference type="Pfam" id="PF02321">
    <property type="entry name" value="OEP"/>
    <property type="match status" value="2"/>
</dbReference>
<dbReference type="Proteomes" id="UP000031594">
    <property type="component" value="Unassembled WGS sequence"/>
</dbReference>
<reference evidence="4 6" key="1">
    <citation type="submission" date="2014-08" db="EMBL/GenBank/DDBJ databases">
        <title>Methylacidiphilum kamchatkense strain Kam1 draft genome sequence.</title>
        <authorList>
            <person name="Birkeland N.-K."/>
            <person name="Erikstad H.A."/>
        </authorList>
    </citation>
    <scope>NUCLEOTIDE SEQUENCE [LARGE SCALE GENOMIC DNA]</scope>
    <source>
        <strain evidence="4 6">Kam1</strain>
    </source>
</reference>
<keyword evidence="2" id="KW-0449">Lipoprotein</keyword>
<dbReference type="STRING" id="1202785.A946_02270"/>
<organism evidence="5 7">
    <name type="scientific">Methylacidiphilum kamchatkense Kam1</name>
    <dbReference type="NCBI Taxonomy" id="1202785"/>
    <lineage>
        <taxon>Bacteria</taxon>
        <taxon>Pseudomonadati</taxon>
        <taxon>Verrucomicrobiota</taxon>
        <taxon>Methylacidiphilae</taxon>
        <taxon>Methylacidiphilales</taxon>
        <taxon>Methylacidiphilaceae</taxon>
        <taxon>Methylacidiphilum (ex Ratnadevi et al. 2023)</taxon>
    </lineage>
</organism>
<reference evidence="5" key="2">
    <citation type="journal article" date="2019" name="BMC Genomics">
        <title>Complete genome sequence analysis of the thermoacidophilic verrucomicrobial methanotroph 'Candidatus Methylacidiphilum kamchatkense' strain Kam1 and comparison with its closest relatives.</title>
        <authorList>
            <person name="Kruse T."/>
            <person name="Ratnadevi C.M."/>
            <person name="Erikstad H.A."/>
            <person name="Birkeland N.K."/>
        </authorList>
    </citation>
    <scope>NUCLEOTIDE SEQUENCE</scope>
    <source>
        <strain evidence="5">Kam1</strain>
    </source>
</reference>
<dbReference type="SUPFAM" id="SSF56954">
    <property type="entry name" value="Outer membrane efflux proteins (OEP)"/>
    <property type="match status" value="1"/>
</dbReference>
<dbReference type="InterPro" id="IPR010131">
    <property type="entry name" value="MdtP/NodT-like"/>
</dbReference>
<protein>
    <submittedName>
        <fullName evidence="4 5">Membrane protein</fullName>
    </submittedName>
</protein>
<comment type="similarity">
    <text evidence="1 2">Belongs to the outer membrane factor (OMF) (TC 1.B.17) family.</text>
</comment>
<dbReference type="KEGG" id="mkc:kam1_2004"/>
<keyword evidence="2" id="KW-0812">Transmembrane</keyword>
<evidence type="ECO:0000256" key="1">
    <source>
        <dbReference type="ARBA" id="ARBA00007613"/>
    </source>
</evidence>
<evidence type="ECO:0000313" key="5">
    <source>
        <dbReference type="EMBL" id="QDQ43214.1"/>
    </source>
</evidence>
<keyword evidence="3" id="KW-0175">Coiled coil</keyword>